<dbReference type="GO" id="GO:0005737">
    <property type="term" value="C:cytoplasm"/>
    <property type="evidence" value="ECO:0000318"/>
    <property type="project" value="GO_Central"/>
</dbReference>
<dbReference type="GO" id="GO:0016020">
    <property type="term" value="C:membrane"/>
    <property type="evidence" value="ECO:0000318"/>
    <property type="project" value="GO_Central"/>
</dbReference>
<dbReference type="SUPFAM" id="SSF52540">
    <property type="entry name" value="P-loop containing nucleoside triphosphate hydrolases"/>
    <property type="match status" value="1"/>
</dbReference>
<evidence type="ECO:0000256" key="1">
    <source>
        <dbReference type="ARBA" id="ARBA00004245"/>
    </source>
</evidence>
<dbReference type="GO" id="GO:0042995">
    <property type="term" value="C:cell projection"/>
    <property type="evidence" value="ECO:0007669"/>
    <property type="project" value="UniProtKB-SubCell"/>
</dbReference>
<dbReference type="PROSITE" id="PS51456">
    <property type="entry name" value="MYOSIN_MOTOR"/>
    <property type="match status" value="1"/>
</dbReference>
<keyword evidence="5 11" id="KW-0547">Nucleotide-binding</keyword>
<protein>
    <recommendedName>
        <fullName evidence="12">Myosin motor domain-containing protein</fullName>
    </recommendedName>
</protein>
<keyword evidence="4" id="KW-0677">Repeat</keyword>
<keyword evidence="8 11" id="KW-0505">Motor protein</keyword>
<dbReference type="AlphaFoldDB" id="A7RS51"/>
<dbReference type="Gene3D" id="1.20.120.720">
    <property type="entry name" value="Myosin VI head, motor domain, U50 subdomain"/>
    <property type="match status" value="1"/>
</dbReference>
<dbReference type="PANTHER" id="PTHR46256:SF5">
    <property type="entry name" value="MYOSIN-IIIB-LIKE"/>
    <property type="match status" value="1"/>
</dbReference>
<name>A7RS51_NEMVE</name>
<evidence type="ECO:0000256" key="4">
    <source>
        <dbReference type="ARBA" id="ARBA00022737"/>
    </source>
</evidence>
<evidence type="ECO:0000256" key="2">
    <source>
        <dbReference type="ARBA" id="ARBA00004316"/>
    </source>
</evidence>
<dbReference type="InterPro" id="IPR001609">
    <property type="entry name" value="Myosin_head_motor_dom-like"/>
</dbReference>
<feature type="region of interest" description="Actin-binding" evidence="11">
    <location>
        <begin position="519"/>
        <end position="541"/>
    </location>
</feature>
<dbReference type="InParanoid" id="A7RS51"/>
<dbReference type="STRING" id="45351.A7RS51"/>
<evidence type="ECO:0000256" key="8">
    <source>
        <dbReference type="ARBA" id="ARBA00023175"/>
    </source>
</evidence>
<evidence type="ECO:0000259" key="12">
    <source>
        <dbReference type="PROSITE" id="PS51456"/>
    </source>
</evidence>
<dbReference type="GO" id="GO:0015629">
    <property type="term" value="C:actin cytoskeleton"/>
    <property type="evidence" value="ECO:0000318"/>
    <property type="project" value="GO_Central"/>
</dbReference>
<evidence type="ECO:0000256" key="10">
    <source>
        <dbReference type="ARBA" id="ARBA00023273"/>
    </source>
</evidence>
<dbReference type="GO" id="GO:0005524">
    <property type="term" value="F:ATP binding"/>
    <property type="evidence" value="ECO:0007669"/>
    <property type="project" value="UniProtKB-UniRule"/>
</dbReference>
<keyword evidence="10" id="KW-0966">Cell projection</keyword>
<feature type="binding site" evidence="11">
    <location>
        <begin position="39"/>
        <end position="46"/>
    </location>
    <ligand>
        <name>ATP</name>
        <dbReference type="ChEBI" id="CHEBI:30616"/>
    </ligand>
</feature>
<keyword evidence="11" id="KW-0009">Actin-binding</keyword>
<comment type="subcellular location">
    <subcellularLocation>
        <location evidence="2">Cell projection</location>
    </subcellularLocation>
    <subcellularLocation>
        <location evidence="1">Cytoplasm</location>
        <location evidence="1">Cytoskeleton</location>
    </subcellularLocation>
</comment>
<keyword evidence="6 11" id="KW-0067">ATP-binding</keyword>
<dbReference type="GO" id="GO:0007015">
    <property type="term" value="P:actin filament organization"/>
    <property type="evidence" value="ECO:0000318"/>
    <property type="project" value="GO_Central"/>
</dbReference>
<dbReference type="Gene3D" id="1.10.10.820">
    <property type="match status" value="1"/>
</dbReference>
<keyword evidence="9" id="KW-0206">Cytoskeleton</keyword>
<gene>
    <name evidence="13" type="ORF">NEMVEDRAFT_v1g162148</name>
</gene>
<dbReference type="PhylomeDB" id="A7RS51"/>
<keyword evidence="3" id="KW-0963">Cytoplasm</keyword>
<evidence type="ECO:0000256" key="3">
    <source>
        <dbReference type="ARBA" id="ARBA00022490"/>
    </source>
</evidence>
<dbReference type="Gene3D" id="1.20.58.530">
    <property type="match status" value="1"/>
</dbReference>
<proteinExistence type="inferred from homology"/>
<organism evidence="13 14">
    <name type="scientific">Nematostella vectensis</name>
    <name type="common">Starlet sea anemone</name>
    <dbReference type="NCBI Taxonomy" id="45351"/>
    <lineage>
        <taxon>Eukaryota</taxon>
        <taxon>Metazoa</taxon>
        <taxon>Cnidaria</taxon>
        <taxon>Anthozoa</taxon>
        <taxon>Hexacorallia</taxon>
        <taxon>Actiniaria</taxon>
        <taxon>Edwardsiidae</taxon>
        <taxon>Nematostella</taxon>
    </lineage>
</organism>
<dbReference type="GO" id="GO:0051015">
    <property type="term" value="F:actin filament binding"/>
    <property type="evidence" value="ECO:0000318"/>
    <property type="project" value="GO_Central"/>
</dbReference>
<sequence length="550" mass="61861">MAVKSSLAPHIYALADAAYQAMLGKGSTGPQNQCCVISGESGAGKTESTKFIICQLVELSQGTSQLEQQILQVNPLLESFGNAQTLMNDNSSRFGKYIQLKFHAGTVVGAKISEYLLEKSRVAMQSSGEENFHIFYYLFAGLSQEEKKKYHLQTPEKYSYLSNGWDRRKQKANQDHFGQLQNAMDLVGFLDEEQEDMFTILSAVLTLGNMKFEEGDHEGAVIANAHASLKTAALLGVKSDKLEEVLTSTTTVMRGSCIKRRLKPHQAQDVRDATSKALYGRLFSWIVNKINHLLAPSIESRDQHLTEIGILDIFGFEHFETNSFEQACINLANEQLQFFFNQQHIFMWEQEEYKKEGIDWTSISFQDNKPVLDLFLGKPIGILALLDEESHFPQSTDETFVQKLQKNCGDNKFFHISGRGQIDTFVINHYAGEVEYSSYGFLEKNRDTLPAGVMETLQHSDNELISTIFRGTITRTGTLALQGRVMKGNQIRRTRVSKGRQITPNTKKVTVGGQFKTSLSVLMEKMTAASPHFIRCIKPNTSKVKLLHSY</sequence>
<keyword evidence="7 11" id="KW-0518">Myosin</keyword>
<dbReference type="Proteomes" id="UP000001593">
    <property type="component" value="Unassembled WGS sequence"/>
</dbReference>
<dbReference type="GO" id="GO:0016459">
    <property type="term" value="C:myosin complex"/>
    <property type="evidence" value="ECO:0007669"/>
    <property type="project" value="UniProtKB-KW"/>
</dbReference>
<dbReference type="eggNOG" id="KOG4229">
    <property type="taxonomic scope" value="Eukaryota"/>
</dbReference>
<dbReference type="OMA" id="MERINDY"/>
<evidence type="ECO:0000256" key="11">
    <source>
        <dbReference type="PROSITE-ProRule" id="PRU00782"/>
    </source>
</evidence>
<accession>A7RS51</accession>
<dbReference type="Pfam" id="PF00063">
    <property type="entry name" value="Myosin_head"/>
    <property type="match status" value="1"/>
</dbReference>
<evidence type="ECO:0000313" key="13">
    <source>
        <dbReference type="EMBL" id="EDO45746.1"/>
    </source>
</evidence>
<dbReference type="EMBL" id="DS469533">
    <property type="protein sequence ID" value="EDO45746.1"/>
    <property type="molecule type" value="Genomic_DNA"/>
</dbReference>
<dbReference type="PRINTS" id="PR00193">
    <property type="entry name" value="MYOSINHEAVY"/>
</dbReference>
<feature type="domain" description="Myosin motor" evidence="12">
    <location>
        <begin position="1"/>
        <end position="550"/>
    </location>
</feature>
<keyword evidence="14" id="KW-1185">Reference proteome</keyword>
<evidence type="ECO:0000256" key="5">
    <source>
        <dbReference type="ARBA" id="ARBA00022741"/>
    </source>
</evidence>
<dbReference type="InterPro" id="IPR052409">
    <property type="entry name" value="Myosin-III_kinase_activity"/>
</dbReference>
<dbReference type="InterPro" id="IPR036961">
    <property type="entry name" value="Kinesin_motor_dom_sf"/>
</dbReference>
<comment type="similarity">
    <text evidence="11">Belongs to the TRAFAC class myosin-kinesin ATPase superfamily. Myosin family.</text>
</comment>
<evidence type="ECO:0000256" key="6">
    <source>
        <dbReference type="ARBA" id="ARBA00022840"/>
    </source>
</evidence>
<reference evidence="13 14" key="1">
    <citation type="journal article" date="2007" name="Science">
        <title>Sea anemone genome reveals ancestral eumetazoan gene repertoire and genomic organization.</title>
        <authorList>
            <person name="Putnam N.H."/>
            <person name="Srivastava M."/>
            <person name="Hellsten U."/>
            <person name="Dirks B."/>
            <person name="Chapman J."/>
            <person name="Salamov A."/>
            <person name="Terry A."/>
            <person name="Shapiro H."/>
            <person name="Lindquist E."/>
            <person name="Kapitonov V.V."/>
            <person name="Jurka J."/>
            <person name="Genikhovich G."/>
            <person name="Grigoriev I.V."/>
            <person name="Lucas S.M."/>
            <person name="Steele R.E."/>
            <person name="Finnerty J.R."/>
            <person name="Technau U."/>
            <person name="Martindale M.Q."/>
            <person name="Rokhsar D.S."/>
        </authorList>
    </citation>
    <scope>NUCLEOTIDE SEQUENCE [LARGE SCALE GENOMIC DNA]</scope>
    <source>
        <strain evidence="14">CH2 X CH6</strain>
    </source>
</reference>
<evidence type="ECO:0000256" key="9">
    <source>
        <dbReference type="ARBA" id="ARBA00023212"/>
    </source>
</evidence>
<evidence type="ECO:0000313" key="14">
    <source>
        <dbReference type="Proteomes" id="UP000001593"/>
    </source>
</evidence>
<dbReference type="InterPro" id="IPR027417">
    <property type="entry name" value="P-loop_NTPase"/>
</dbReference>
<dbReference type="Gene3D" id="3.40.850.10">
    <property type="entry name" value="Kinesin motor domain"/>
    <property type="match status" value="1"/>
</dbReference>
<dbReference type="HOGENOM" id="CLU_000192_7_5_1"/>
<dbReference type="PANTHER" id="PTHR46256">
    <property type="entry name" value="AGAP011099-PA"/>
    <property type="match status" value="1"/>
</dbReference>
<dbReference type="SMART" id="SM00242">
    <property type="entry name" value="MYSc"/>
    <property type="match status" value="1"/>
</dbReference>
<dbReference type="GO" id="GO:0000146">
    <property type="term" value="F:microfilament motor activity"/>
    <property type="evidence" value="ECO:0000318"/>
    <property type="project" value="GO_Central"/>
</dbReference>
<evidence type="ECO:0000256" key="7">
    <source>
        <dbReference type="ARBA" id="ARBA00023123"/>
    </source>
</evidence>